<dbReference type="AlphaFoldDB" id="A0A6A6Y8K0"/>
<keyword evidence="1" id="KW-0732">Signal</keyword>
<accession>A0A6A6Y8K0</accession>
<reference evidence="4" key="3">
    <citation type="submission" date="2025-04" db="UniProtKB">
        <authorList>
            <consortium name="RefSeq"/>
        </authorList>
    </citation>
    <scope>IDENTIFICATION</scope>
    <source>
        <strain evidence="4">CBS 304.34</strain>
    </source>
</reference>
<evidence type="ECO:0000313" key="2">
    <source>
        <dbReference type="EMBL" id="KAF2804147.1"/>
    </source>
</evidence>
<evidence type="ECO:0000313" key="3">
    <source>
        <dbReference type="Proteomes" id="UP000504636"/>
    </source>
</evidence>
<reference evidence="2 4" key="1">
    <citation type="journal article" date="2020" name="Stud. Mycol.">
        <title>101 Dothideomycetes genomes: a test case for predicting lifestyles and emergence of pathogens.</title>
        <authorList>
            <person name="Haridas S."/>
            <person name="Albert R."/>
            <person name="Binder M."/>
            <person name="Bloem J."/>
            <person name="Labutti K."/>
            <person name="Salamov A."/>
            <person name="Andreopoulos B."/>
            <person name="Baker S."/>
            <person name="Barry K."/>
            <person name="Bills G."/>
            <person name="Bluhm B."/>
            <person name="Cannon C."/>
            <person name="Castanera R."/>
            <person name="Culley D."/>
            <person name="Daum C."/>
            <person name="Ezra D."/>
            <person name="Gonzalez J."/>
            <person name="Henrissat B."/>
            <person name="Kuo A."/>
            <person name="Liang C."/>
            <person name="Lipzen A."/>
            <person name="Lutzoni F."/>
            <person name="Magnuson J."/>
            <person name="Mondo S."/>
            <person name="Nolan M."/>
            <person name="Ohm R."/>
            <person name="Pangilinan J."/>
            <person name="Park H.-J."/>
            <person name="Ramirez L."/>
            <person name="Alfaro M."/>
            <person name="Sun H."/>
            <person name="Tritt A."/>
            <person name="Yoshinaga Y."/>
            <person name="Zwiers L.-H."/>
            <person name="Turgeon B."/>
            <person name="Goodwin S."/>
            <person name="Spatafora J."/>
            <person name="Crous P."/>
            <person name="Grigoriev I."/>
        </authorList>
    </citation>
    <scope>NUCLEOTIDE SEQUENCE</scope>
    <source>
        <strain evidence="2 4">CBS 304.34</strain>
    </source>
</reference>
<dbReference type="RefSeq" id="XP_033571111.1">
    <property type="nucleotide sequence ID" value="XM_033726025.1"/>
</dbReference>
<reference evidence="4" key="2">
    <citation type="submission" date="2020-04" db="EMBL/GenBank/DDBJ databases">
        <authorList>
            <consortium name="NCBI Genome Project"/>
        </authorList>
    </citation>
    <scope>NUCLEOTIDE SEQUENCE</scope>
    <source>
        <strain evidence="4">CBS 304.34</strain>
    </source>
</reference>
<feature type="chain" id="PRO_5044628921" evidence="1">
    <location>
        <begin position="21"/>
        <end position="113"/>
    </location>
</feature>
<name>A0A6A6Y8K0_9PEZI</name>
<dbReference type="GeneID" id="54466918"/>
<evidence type="ECO:0000313" key="4">
    <source>
        <dbReference type="RefSeq" id="XP_033571111.1"/>
    </source>
</evidence>
<dbReference type="EMBL" id="MU003714">
    <property type="protein sequence ID" value="KAF2804147.1"/>
    <property type="molecule type" value="Genomic_DNA"/>
</dbReference>
<sequence length="113" mass="12138">MQLPTTTLSLFLSLLGYVSAYNIWTCSEPNFGGECRLITTGWGGCNDLGDWGKQISSIGPDSGGWCDFWPAGSPSCHTTAGYWKYITYPGIADLGADAPALNKNVGTYYCYAS</sequence>
<dbReference type="Proteomes" id="UP000504636">
    <property type="component" value="Unplaced"/>
</dbReference>
<gene>
    <name evidence="2 4" type="ORF">BDZ99DRAFT_525739</name>
</gene>
<dbReference type="OrthoDB" id="2910287at2759"/>
<feature type="signal peptide" evidence="1">
    <location>
        <begin position="1"/>
        <end position="20"/>
    </location>
</feature>
<proteinExistence type="predicted"/>
<organism evidence="2">
    <name type="scientific">Mytilinidion resinicola</name>
    <dbReference type="NCBI Taxonomy" id="574789"/>
    <lineage>
        <taxon>Eukaryota</taxon>
        <taxon>Fungi</taxon>
        <taxon>Dikarya</taxon>
        <taxon>Ascomycota</taxon>
        <taxon>Pezizomycotina</taxon>
        <taxon>Dothideomycetes</taxon>
        <taxon>Pleosporomycetidae</taxon>
        <taxon>Mytilinidiales</taxon>
        <taxon>Mytilinidiaceae</taxon>
        <taxon>Mytilinidion</taxon>
    </lineage>
</organism>
<keyword evidence="3" id="KW-1185">Reference proteome</keyword>
<protein>
    <submittedName>
        <fullName evidence="2 4">Uncharacterized protein</fullName>
    </submittedName>
</protein>
<evidence type="ECO:0000256" key="1">
    <source>
        <dbReference type="SAM" id="SignalP"/>
    </source>
</evidence>